<dbReference type="AlphaFoldDB" id="A0A2X0LYA5"/>
<accession>A0A2X0LYA5</accession>
<gene>
    <name evidence="1" type="primary">BQ5605_C017g08295</name>
    <name evidence="1" type="ORF">BQ5605_C017G08295</name>
</gene>
<protein>
    <submittedName>
        <fullName evidence="1">BQ5605_C017g08295 protein</fullName>
    </submittedName>
</protein>
<evidence type="ECO:0000313" key="2">
    <source>
        <dbReference type="Proteomes" id="UP000249464"/>
    </source>
</evidence>
<dbReference type="EMBL" id="FQNC01000017">
    <property type="protein sequence ID" value="SGY19754.1"/>
    <property type="molecule type" value="Genomic_DNA"/>
</dbReference>
<keyword evidence="2" id="KW-1185">Reference proteome</keyword>
<proteinExistence type="predicted"/>
<organism evidence="1 2">
    <name type="scientific">Microbotryum silenes-dioicae</name>
    <dbReference type="NCBI Taxonomy" id="796604"/>
    <lineage>
        <taxon>Eukaryota</taxon>
        <taxon>Fungi</taxon>
        <taxon>Dikarya</taxon>
        <taxon>Basidiomycota</taxon>
        <taxon>Pucciniomycotina</taxon>
        <taxon>Microbotryomycetes</taxon>
        <taxon>Microbotryales</taxon>
        <taxon>Microbotryaceae</taxon>
        <taxon>Microbotryum</taxon>
    </lineage>
</organism>
<sequence length="148" mass="16778">MPSPEAAARNRSTQRRANWFIKATAPAAGSLNVARQVQRARSFSIFLPPALHTLPIAPHPIATLSLRHPKRSSYEFENSLQSVLFECQLSSCSFTVSCGRIDFVRLRIRVHGTLNFHRANHAKKKKRFRELRLIIRGRSSTARFGTVK</sequence>
<evidence type="ECO:0000313" key="1">
    <source>
        <dbReference type="EMBL" id="SGY19754.1"/>
    </source>
</evidence>
<reference evidence="1 2" key="1">
    <citation type="submission" date="2016-11" db="EMBL/GenBank/DDBJ databases">
        <authorList>
            <person name="Jaros S."/>
            <person name="Januszkiewicz K."/>
            <person name="Wedrychowicz H."/>
        </authorList>
    </citation>
    <scope>NUCLEOTIDE SEQUENCE [LARGE SCALE GENOMIC DNA]</scope>
</reference>
<dbReference type="Proteomes" id="UP000249464">
    <property type="component" value="Unassembled WGS sequence"/>
</dbReference>
<name>A0A2X0LYA5_9BASI</name>